<reference evidence="1 2" key="1">
    <citation type="submission" date="2018-07" db="EMBL/GenBank/DDBJ databases">
        <title>Leeuwenhoekiella genomics.</title>
        <authorList>
            <person name="Tahon G."/>
            <person name="Willems A."/>
        </authorList>
    </citation>
    <scope>NUCLEOTIDE SEQUENCE [LARGE SCALE GENOMIC DNA]</scope>
    <source>
        <strain evidence="1 2">LMG 22550</strain>
    </source>
</reference>
<gene>
    <name evidence="1" type="ORF">DSM00_1261</name>
</gene>
<protein>
    <submittedName>
        <fullName evidence="1">Methyltransferase family protein</fullName>
    </submittedName>
</protein>
<accession>A0A4Q0PBB9</accession>
<dbReference type="EMBL" id="QOVM01000002">
    <property type="protein sequence ID" value="RXG23646.1"/>
    <property type="molecule type" value="Genomic_DNA"/>
</dbReference>
<proteinExistence type="predicted"/>
<keyword evidence="1" id="KW-0808">Transferase</keyword>
<dbReference type="GO" id="GO:0008168">
    <property type="term" value="F:methyltransferase activity"/>
    <property type="evidence" value="ECO:0007669"/>
    <property type="project" value="UniProtKB-KW"/>
</dbReference>
<keyword evidence="2" id="KW-1185">Reference proteome</keyword>
<dbReference type="Proteomes" id="UP000289238">
    <property type="component" value="Unassembled WGS sequence"/>
</dbReference>
<dbReference type="SUPFAM" id="SSF53335">
    <property type="entry name" value="S-adenosyl-L-methionine-dependent methyltransferases"/>
    <property type="match status" value="1"/>
</dbReference>
<sequence>MKCLLCNHSADFLGRFQNRNYNRCTFCASVFLDTNDHPNLKKEKERYNLHQNNTNNSGYLKFLSPLLDAVFKNHTPADLGLDYGSGPNPVFTNSLQRENYQIVSYDPIYANTHTFTEKKYNYIVCCEVIEHFHNPQIEFNRLRELLANKGKLYIKTNLLLETIEFKNWWYKNDYTHTFFYTERALLYIKENFAFNDLKIHKDYIVFEA</sequence>
<comment type="caution">
    <text evidence="1">The sequence shown here is derived from an EMBL/GenBank/DDBJ whole genome shotgun (WGS) entry which is preliminary data.</text>
</comment>
<dbReference type="GO" id="GO:0032259">
    <property type="term" value="P:methylation"/>
    <property type="evidence" value="ECO:0007669"/>
    <property type="project" value="UniProtKB-KW"/>
</dbReference>
<name>A0A4Q0PBB9_9FLAO</name>
<keyword evidence="1" id="KW-0489">Methyltransferase</keyword>
<evidence type="ECO:0000313" key="2">
    <source>
        <dbReference type="Proteomes" id="UP000289238"/>
    </source>
</evidence>
<dbReference type="OrthoDB" id="9816564at2"/>
<dbReference type="Pfam" id="PF13489">
    <property type="entry name" value="Methyltransf_23"/>
    <property type="match status" value="1"/>
</dbReference>
<evidence type="ECO:0000313" key="1">
    <source>
        <dbReference type="EMBL" id="RXG23646.1"/>
    </source>
</evidence>
<dbReference type="Gene3D" id="3.40.50.150">
    <property type="entry name" value="Vaccinia Virus protein VP39"/>
    <property type="match status" value="1"/>
</dbReference>
<dbReference type="RefSeq" id="WP_128757157.1">
    <property type="nucleotide sequence ID" value="NZ_QOVM01000002.1"/>
</dbReference>
<dbReference type="AlphaFoldDB" id="A0A4Q0PBB9"/>
<organism evidence="1 2">
    <name type="scientific">Leeuwenhoekiella aequorea</name>
    <dbReference type="NCBI Taxonomy" id="283736"/>
    <lineage>
        <taxon>Bacteria</taxon>
        <taxon>Pseudomonadati</taxon>
        <taxon>Bacteroidota</taxon>
        <taxon>Flavobacteriia</taxon>
        <taxon>Flavobacteriales</taxon>
        <taxon>Flavobacteriaceae</taxon>
        <taxon>Leeuwenhoekiella</taxon>
    </lineage>
</organism>
<dbReference type="InterPro" id="IPR029063">
    <property type="entry name" value="SAM-dependent_MTases_sf"/>
</dbReference>